<accession>A0ABN3ASN2</accession>
<feature type="chain" id="PRO_5046571522" description="Lipoprotein" evidence="2">
    <location>
        <begin position="23"/>
        <end position="229"/>
    </location>
</feature>
<evidence type="ECO:0000313" key="3">
    <source>
        <dbReference type="EMBL" id="GAA2174154.1"/>
    </source>
</evidence>
<keyword evidence="4" id="KW-1185">Reference proteome</keyword>
<feature type="region of interest" description="Disordered" evidence="1">
    <location>
        <begin position="25"/>
        <end position="69"/>
    </location>
</feature>
<evidence type="ECO:0000313" key="4">
    <source>
        <dbReference type="Proteomes" id="UP001501599"/>
    </source>
</evidence>
<dbReference type="RefSeq" id="WP_344342975.1">
    <property type="nucleotide sequence ID" value="NZ_BAAAQT010000006.1"/>
</dbReference>
<feature type="compositionally biased region" description="Low complexity" evidence="1">
    <location>
        <begin position="54"/>
        <end position="65"/>
    </location>
</feature>
<reference evidence="3 4" key="1">
    <citation type="journal article" date="2019" name="Int. J. Syst. Evol. Microbiol.">
        <title>The Global Catalogue of Microorganisms (GCM) 10K type strain sequencing project: providing services to taxonomists for standard genome sequencing and annotation.</title>
        <authorList>
            <consortium name="The Broad Institute Genomics Platform"/>
            <consortium name="The Broad Institute Genome Sequencing Center for Infectious Disease"/>
            <person name="Wu L."/>
            <person name="Ma J."/>
        </authorList>
    </citation>
    <scope>NUCLEOTIDE SEQUENCE [LARGE SCALE GENOMIC DNA]</scope>
    <source>
        <strain evidence="3 4">JCM 16026</strain>
    </source>
</reference>
<feature type="signal peptide" evidence="2">
    <location>
        <begin position="1"/>
        <end position="22"/>
    </location>
</feature>
<organism evidence="3 4">
    <name type="scientific">Agrococcus versicolor</name>
    <dbReference type="NCBI Taxonomy" id="501482"/>
    <lineage>
        <taxon>Bacteria</taxon>
        <taxon>Bacillati</taxon>
        <taxon>Actinomycetota</taxon>
        <taxon>Actinomycetes</taxon>
        <taxon>Micrococcales</taxon>
        <taxon>Microbacteriaceae</taxon>
        <taxon>Agrococcus</taxon>
    </lineage>
</organism>
<evidence type="ECO:0000256" key="1">
    <source>
        <dbReference type="SAM" id="MobiDB-lite"/>
    </source>
</evidence>
<dbReference type="PROSITE" id="PS51257">
    <property type="entry name" value="PROKAR_LIPOPROTEIN"/>
    <property type="match status" value="1"/>
</dbReference>
<comment type="caution">
    <text evidence="3">The sequence shown here is derived from an EMBL/GenBank/DDBJ whole genome shotgun (WGS) entry which is preliminary data.</text>
</comment>
<name>A0ABN3ASN2_9MICO</name>
<dbReference type="EMBL" id="BAAAQT010000006">
    <property type="protein sequence ID" value="GAA2174154.1"/>
    <property type="molecule type" value="Genomic_DNA"/>
</dbReference>
<proteinExistence type="predicted"/>
<evidence type="ECO:0000256" key="2">
    <source>
        <dbReference type="SAM" id="SignalP"/>
    </source>
</evidence>
<gene>
    <name evidence="3" type="ORF">GCM10009846_19010</name>
</gene>
<dbReference type="Proteomes" id="UP001501599">
    <property type="component" value="Unassembled WGS sequence"/>
</dbReference>
<protein>
    <recommendedName>
        <fullName evidence="5">Lipoprotein</fullName>
    </recommendedName>
</protein>
<evidence type="ECO:0008006" key="5">
    <source>
        <dbReference type="Google" id="ProtNLM"/>
    </source>
</evidence>
<sequence length="229" mass="23033">MRRRCLAAPVALAILLSGCAAAEPEASPSASAVESPIPSATPSPTPTPTPTPTSTPSAEPAAEPPRCGDAYVLDSNQSSSIGQIPGTDEEVLAALAPRPGFAAEGALDGLAVLCTVITTGLVDGPPNPDGSPSIVGVSTAFVDGAGAVDEAIAAWAAANGYAATSDGEHPEYALPRDADGNTPKKIVSIPVSMFGWDEAEVARQSALLGVEIDLDDRLVSFSDFTIPQG</sequence>
<feature type="compositionally biased region" description="Low complexity" evidence="1">
    <location>
        <begin position="25"/>
        <end position="38"/>
    </location>
</feature>
<feature type="compositionally biased region" description="Pro residues" evidence="1">
    <location>
        <begin position="39"/>
        <end position="53"/>
    </location>
</feature>
<keyword evidence="2" id="KW-0732">Signal</keyword>